<comment type="caution">
    <text evidence="3">The sequence shown here is derived from an EMBL/GenBank/DDBJ whole genome shotgun (WGS) entry which is preliminary data.</text>
</comment>
<name>A0ABQ9KDN1_HEVBR</name>
<sequence>MEDQEQVQNLQGQVSELKDQVSELMRLMREMSQNKSASEANLPLPPPPPMTMDHHQASASFTFQSPIPDPTVTINPATINNDLPFSHYPAVSNADPYPSIVIPPVHSTPHLPTGGAFYAMGGESKARENEKLSALEERLRAIEGLNMCGSVDVASLRLVPDVVVPPKFKVPDFNKYTGNSDPRIHLATYIAKMSALTEDDRLLVHFFQESLSGAALRWCIQLDRSKLRSWKDLADAFLKQYKFNCDVAPTRRDLQNLVQKDRESFKEYAQRWREKAAEVYPPVTDNELCSLFIETLKAPYFNLMIENTSNSFSDIIQAGERIEANLRMGLPQS</sequence>
<feature type="domain" description="Retrotransposon gag" evidence="2">
    <location>
        <begin position="206"/>
        <end position="297"/>
    </location>
</feature>
<proteinExistence type="predicted"/>
<dbReference type="Pfam" id="PF03732">
    <property type="entry name" value="Retrotrans_gag"/>
    <property type="match status" value="1"/>
</dbReference>
<dbReference type="PANTHER" id="PTHR33223">
    <property type="entry name" value="CCHC-TYPE DOMAIN-CONTAINING PROTEIN"/>
    <property type="match status" value="1"/>
</dbReference>
<evidence type="ECO:0000313" key="4">
    <source>
        <dbReference type="Proteomes" id="UP001174677"/>
    </source>
</evidence>
<dbReference type="InterPro" id="IPR005162">
    <property type="entry name" value="Retrotrans_gag_dom"/>
</dbReference>
<organism evidence="3 4">
    <name type="scientific">Hevea brasiliensis</name>
    <name type="common">Para rubber tree</name>
    <name type="synonym">Siphonia brasiliensis</name>
    <dbReference type="NCBI Taxonomy" id="3981"/>
    <lineage>
        <taxon>Eukaryota</taxon>
        <taxon>Viridiplantae</taxon>
        <taxon>Streptophyta</taxon>
        <taxon>Embryophyta</taxon>
        <taxon>Tracheophyta</taxon>
        <taxon>Spermatophyta</taxon>
        <taxon>Magnoliopsida</taxon>
        <taxon>eudicotyledons</taxon>
        <taxon>Gunneridae</taxon>
        <taxon>Pentapetalae</taxon>
        <taxon>rosids</taxon>
        <taxon>fabids</taxon>
        <taxon>Malpighiales</taxon>
        <taxon>Euphorbiaceae</taxon>
        <taxon>Crotonoideae</taxon>
        <taxon>Micrandreae</taxon>
        <taxon>Hevea</taxon>
    </lineage>
</organism>
<reference evidence="3 4" key="1">
    <citation type="journal article" date="2023" name="Plant Biotechnol. J.">
        <title>Chromosome-level wild Hevea brasiliensis genome provides new tools for genomic-assisted breeding and valuable loci to elevate rubber yield.</title>
        <authorList>
            <person name="Cheng H."/>
            <person name="Song X."/>
            <person name="Hu Y."/>
            <person name="Wu T."/>
            <person name="Yang Q."/>
            <person name="An Z."/>
            <person name="Feng S."/>
            <person name="Deng Z."/>
            <person name="Wu W."/>
            <person name="Zeng X."/>
            <person name="Tu M."/>
            <person name="Wang X."/>
            <person name="Huang H."/>
        </authorList>
    </citation>
    <scope>NUCLEOTIDE SEQUENCE [LARGE SCALE GENOMIC DNA]</scope>
    <source>
        <strain evidence="3">MT/VB/25A 57/8</strain>
    </source>
</reference>
<dbReference type="EMBL" id="JARPOI010000019">
    <property type="protein sequence ID" value="KAJ9132921.1"/>
    <property type="molecule type" value="Genomic_DNA"/>
</dbReference>
<protein>
    <recommendedName>
        <fullName evidence="2">Retrotransposon gag domain-containing protein</fullName>
    </recommendedName>
</protein>
<evidence type="ECO:0000259" key="2">
    <source>
        <dbReference type="Pfam" id="PF03732"/>
    </source>
</evidence>
<keyword evidence="4" id="KW-1185">Reference proteome</keyword>
<evidence type="ECO:0000256" key="1">
    <source>
        <dbReference type="SAM" id="MobiDB-lite"/>
    </source>
</evidence>
<feature type="region of interest" description="Disordered" evidence="1">
    <location>
        <begin position="30"/>
        <end position="55"/>
    </location>
</feature>
<dbReference type="Proteomes" id="UP001174677">
    <property type="component" value="Unassembled WGS sequence"/>
</dbReference>
<gene>
    <name evidence="3" type="ORF">P3X46_033739</name>
</gene>
<dbReference type="PANTHER" id="PTHR33223:SF8">
    <property type="entry name" value="OS04G0172440 PROTEIN"/>
    <property type="match status" value="1"/>
</dbReference>
<accession>A0ABQ9KDN1</accession>
<evidence type="ECO:0000313" key="3">
    <source>
        <dbReference type="EMBL" id="KAJ9132921.1"/>
    </source>
</evidence>